<evidence type="ECO:0000259" key="5">
    <source>
        <dbReference type="Pfam" id="PF02775"/>
    </source>
</evidence>
<feature type="domain" description="Thiamine pyrophosphate enzyme N-terminal TPP-binding" evidence="6">
    <location>
        <begin position="26"/>
        <end position="128"/>
    </location>
</feature>
<sequence length="602" mass="61875">MTHPSSVVPVYADPARPDRVTVSMRVAGALAPHLTDCFGVMGNGNAHFLDALCGPDAGDLAAVAVRYTAVRHESGAVAAADAYYRASGRVALATATYGAGFTNTLTALAESVQARIPLLLVVGDAPSTGFRPWDIDQPGAAAALGARTFTVGIGDAAATAMRALNYVREHRTAAVLAIPYDRATATALPEADLPPLSVIAPVEPEAAAIAAASDALLGARRPLLLAGRGAWLAGAGPEAQRLADLLGGFTATTLLARGLFGESTADLGIAGGFAYDRAAELMAEADVLLVVGAGLNQFTRSFGALWGEGAHIIQIDREERATHEGVHTFVRGDARVALSRIAQRVARSPRPSGPTWRERMPEVAAGAHAQRPPGDAVARDGRLDPRSLARRLNEIIPANRTVVQDGGHFLGWAPSYWDISAPDRLVMVGTAFQSIGLGMSSAVGVGAAVADGTVVLCTGDGGALMALADFETVVRTLRSGIVVVFNDAAYGAEIHQYGSRGLGTGPMLIDEVDFAGVARSLGATAATVTTLTDLRALEHWVAAGATGVCVLDCRVSTTVRAPYIGEVVAAARAAESLAVEPVVPALAAPASPALPPTSPALR</sequence>
<dbReference type="InterPro" id="IPR012000">
    <property type="entry name" value="Thiamin_PyroP_enz_cen_dom"/>
</dbReference>
<feature type="domain" description="Thiamine pyrophosphate enzyme central" evidence="4">
    <location>
        <begin position="209"/>
        <end position="340"/>
    </location>
</feature>
<dbReference type="InterPro" id="IPR045229">
    <property type="entry name" value="TPP_enz"/>
</dbReference>
<dbReference type="Pfam" id="PF02776">
    <property type="entry name" value="TPP_enzyme_N"/>
    <property type="match status" value="1"/>
</dbReference>
<gene>
    <name evidence="7" type="ORF">FB466_1777</name>
</gene>
<evidence type="ECO:0000256" key="3">
    <source>
        <dbReference type="RuleBase" id="RU362132"/>
    </source>
</evidence>
<name>A0A543HYU6_9MICO</name>
<dbReference type="InterPro" id="IPR012001">
    <property type="entry name" value="Thiamin_PyroP_enz_TPP-bd_dom"/>
</dbReference>
<accession>A0A543HYU6</accession>
<evidence type="ECO:0000256" key="2">
    <source>
        <dbReference type="ARBA" id="ARBA00023052"/>
    </source>
</evidence>
<dbReference type="AlphaFoldDB" id="A0A543HYU6"/>
<dbReference type="SUPFAM" id="SSF52467">
    <property type="entry name" value="DHS-like NAD/FAD-binding domain"/>
    <property type="match status" value="1"/>
</dbReference>
<dbReference type="GO" id="GO:0050660">
    <property type="term" value="F:flavin adenine dinucleotide binding"/>
    <property type="evidence" value="ECO:0007669"/>
    <property type="project" value="TreeGrafter"/>
</dbReference>
<organism evidence="7 8">
    <name type="scientific">Klugiella xanthotipulae</name>
    <dbReference type="NCBI Taxonomy" id="244735"/>
    <lineage>
        <taxon>Bacteria</taxon>
        <taxon>Bacillati</taxon>
        <taxon>Actinomycetota</taxon>
        <taxon>Actinomycetes</taxon>
        <taxon>Micrococcales</taxon>
        <taxon>Microbacteriaceae</taxon>
        <taxon>Klugiella</taxon>
    </lineage>
</organism>
<protein>
    <submittedName>
        <fullName evidence="7">Thiamine pyrophosphate-dependent acetolactate synthase large subunit-like protein</fullName>
    </submittedName>
</protein>
<dbReference type="GO" id="GO:0009097">
    <property type="term" value="P:isoleucine biosynthetic process"/>
    <property type="evidence" value="ECO:0007669"/>
    <property type="project" value="TreeGrafter"/>
</dbReference>
<dbReference type="Pfam" id="PF02775">
    <property type="entry name" value="TPP_enzyme_C"/>
    <property type="match status" value="1"/>
</dbReference>
<dbReference type="PANTHER" id="PTHR18968">
    <property type="entry name" value="THIAMINE PYROPHOSPHATE ENZYMES"/>
    <property type="match status" value="1"/>
</dbReference>
<dbReference type="CDD" id="cd00568">
    <property type="entry name" value="TPP_enzymes"/>
    <property type="match status" value="1"/>
</dbReference>
<dbReference type="Pfam" id="PF00205">
    <property type="entry name" value="TPP_enzyme_M"/>
    <property type="match status" value="1"/>
</dbReference>
<dbReference type="CDD" id="cd07035">
    <property type="entry name" value="TPP_PYR_POX_like"/>
    <property type="match status" value="1"/>
</dbReference>
<dbReference type="EMBL" id="VFPN01000002">
    <property type="protein sequence ID" value="TQM63512.1"/>
    <property type="molecule type" value="Genomic_DNA"/>
</dbReference>
<dbReference type="Proteomes" id="UP000318331">
    <property type="component" value="Unassembled WGS sequence"/>
</dbReference>
<evidence type="ECO:0000259" key="4">
    <source>
        <dbReference type="Pfam" id="PF00205"/>
    </source>
</evidence>
<dbReference type="Gene3D" id="3.40.50.970">
    <property type="match status" value="2"/>
</dbReference>
<feature type="domain" description="Thiamine pyrophosphate enzyme TPP-binding" evidence="5">
    <location>
        <begin position="405"/>
        <end position="551"/>
    </location>
</feature>
<dbReference type="InterPro" id="IPR029035">
    <property type="entry name" value="DHS-like_NAD/FAD-binding_dom"/>
</dbReference>
<dbReference type="PANTHER" id="PTHR18968:SF13">
    <property type="entry name" value="ACETOLACTATE SYNTHASE CATALYTIC SUBUNIT, MITOCHONDRIAL"/>
    <property type="match status" value="1"/>
</dbReference>
<evidence type="ECO:0000313" key="8">
    <source>
        <dbReference type="Proteomes" id="UP000318331"/>
    </source>
</evidence>
<dbReference type="OrthoDB" id="3203527at2"/>
<evidence type="ECO:0000259" key="6">
    <source>
        <dbReference type="Pfam" id="PF02776"/>
    </source>
</evidence>
<dbReference type="GO" id="GO:0009099">
    <property type="term" value="P:L-valine biosynthetic process"/>
    <property type="evidence" value="ECO:0007669"/>
    <property type="project" value="TreeGrafter"/>
</dbReference>
<reference evidence="7 8" key="1">
    <citation type="submission" date="2019-06" db="EMBL/GenBank/DDBJ databases">
        <title>Sequencing the genomes of 1000 actinobacteria strains.</title>
        <authorList>
            <person name="Klenk H.-P."/>
        </authorList>
    </citation>
    <scope>NUCLEOTIDE SEQUENCE [LARGE SCALE GENOMIC DNA]</scope>
    <source>
        <strain evidence="7 8">DSM 18031</strain>
    </source>
</reference>
<proteinExistence type="inferred from homology"/>
<dbReference type="RefSeq" id="WP_141917635.1">
    <property type="nucleotide sequence ID" value="NZ_BAAAYS010000011.1"/>
</dbReference>
<keyword evidence="8" id="KW-1185">Reference proteome</keyword>
<dbReference type="SUPFAM" id="SSF52518">
    <property type="entry name" value="Thiamin diphosphate-binding fold (THDP-binding)"/>
    <property type="match status" value="2"/>
</dbReference>
<dbReference type="GO" id="GO:0005948">
    <property type="term" value="C:acetolactate synthase complex"/>
    <property type="evidence" value="ECO:0007669"/>
    <property type="project" value="TreeGrafter"/>
</dbReference>
<dbReference type="GO" id="GO:0030976">
    <property type="term" value="F:thiamine pyrophosphate binding"/>
    <property type="evidence" value="ECO:0007669"/>
    <property type="project" value="InterPro"/>
</dbReference>
<evidence type="ECO:0000256" key="1">
    <source>
        <dbReference type="ARBA" id="ARBA00007812"/>
    </source>
</evidence>
<comment type="caution">
    <text evidence="7">The sequence shown here is derived from an EMBL/GenBank/DDBJ whole genome shotgun (WGS) entry which is preliminary data.</text>
</comment>
<keyword evidence="2 3" id="KW-0786">Thiamine pyrophosphate</keyword>
<dbReference type="GO" id="GO:0003984">
    <property type="term" value="F:acetolactate synthase activity"/>
    <property type="evidence" value="ECO:0007669"/>
    <property type="project" value="TreeGrafter"/>
</dbReference>
<dbReference type="Gene3D" id="3.40.50.1220">
    <property type="entry name" value="TPP-binding domain"/>
    <property type="match status" value="1"/>
</dbReference>
<dbReference type="GO" id="GO:0000287">
    <property type="term" value="F:magnesium ion binding"/>
    <property type="evidence" value="ECO:0007669"/>
    <property type="project" value="InterPro"/>
</dbReference>
<dbReference type="InterPro" id="IPR011766">
    <property type="entry name" value="TPP_enzyme_TPP-bd"/>
</dbReference>
<evidence type="ECO:0000313" key="7">
    <source>
        <dbReference type="EMBL" id="TQM63512.1"/>
    </source>
</evidence>
<comment type="similarity">
    <text evidence="1 3">Belongs to the TPP enzyme family.</text>
</comment>
<dbReference type="InterPro" id="IPR029061">
    <property type="entry name" value="THDP-binding"/>
</dbReference>